<evidence type="ECO:0000256" key="1">
    <source>
        <dbReference type="SAM" id="MobiDB-lite"/>
    </source>
</evidence>
<dbReference type="AlphaFoldDB" id="A0A4P2Q3X3"/>
<sequence length="676" mass="74094">MTAKHRQEEHVLPRPVGPLPDYALARARNTAAEKLTEVFGLSAEAAACVADAVVDPAELRKSIEHPLRTAVPGGTLIALRTELWTRKVLPDPRNPRLGPKRRHPFAVEPGTDEESRFAPVPDPTSDGVKPELHVGVESREHLTWASVQAKIHVLDMNDWRTSIRSQGVMTAVQVVATEYQYSDGAPALWAITTAEGSSRVTATHDILGVVSVDSVYDSTDRVLRAHIKRVNEALERGNAQPKDYEQLRCERIPAEFIVGFEPHRGVSNDFATAVKSLVALRHVDPPREWGEGPENESLADGCLFELERRGLITNLKRRWLAAAITRAQAEASHLSADPAIRAAEIVRVFTHDDAEHRDALRTAVTAQSTRKRISPKLLIRLAAALIVRGISEDTAKMDRSRRYLQDGYGDAVRDNDWKPTQRSADELLTAALDEHREDPAPSNSPLGPHRLELAARSALPLIAKGVLFGDRGTTSNNQPDRRSPGQVIDRMVREEKGICQLHRALIDFAGGEPIRVVDEAGNVVRGTDGQDQKVNDHYLRATFSPAGQVHAPTSVVTADQELEAALAHFGNAVVALVAAMDKVQSVVGAGGESLVEEKGVTTLHTNEWRNRLRSVDDQVSLWGATYSRKHRSLGTQPSHLRRGEGDDSVNAEDEDEDEDARDDSGEEFEADAVAGS</sequence>
<dbReference type="RefSeq" id="WP_129349663.1">
    <property type="nucleotide sequence ID" value="NZ_CP012670.1"/>
</dbReference>
<evidence type="ECO:0000313" key="3">
    <source>
        <dbReference type="Proteomes" id="UP000295781"/>
    </source>
</evidence>
<dbReference type="Proteomes" id="UP000295781">
    <property type="component" value="Chromosome"/>
</dbReference>
<evidence type="ECO:0000313" key="2">
    <source>
        <dbReference type="EMBL" id="AUX24047.1"/>
    </source>
</evidence>
<feature type="region of interest" description="Disordered" evidence="1">
    <location>
        <begin position="89"/>
        <end position="127"/>
    </location>
</feature>
<organism evidence="2 3">
    <name type="scientific">Sorangium cellulosum</name>
    <name type="common">Polyangium cellulosum</name>
    <dbReference type="NCBI Taxonomy" id="56"/>
    <lineage>
        <taxon>Bacteria</taxon>
        <taxon>Pseudomonadati</taxon>
        <taxon>Myxococcota</taxon>
        <taxon>Polyangia</taxon>
        <taxon>Polyangiales</taxon>
        <taxon>Polyangiaceae</taxon>
        <taxon>Sorangium</taxon>
    </lineage>
</organism>
<feature type="compositionally biased region" description="Acidic residues" evidence="1">
    <location>
        <begin position="646"/>
        <end position="670"/>
    </location>
</feature>
<feature type="region of interest" description="Disordered" evidence="1">
    <location>
        <begin position="631"/>
        <end position="676"/>
    </location>
</feature>
<name>A0A4P2Q3X3_SORCE</name>
<dbReference type="EMBL" id="CP012670">
    <property type="protein sequence ID" value="AUX24047.1"/>
    <property type="molecule type" value="Genomic_DNA"/>
</dbReference>
<gene>
    <name evidence="2" type="ORF">SOCEGT47_045800</name>
</gene>
<protein>
    <submittedName>
        <fullName evidence="2">Uncharacterized protein</fullName>
    </submittedName>
</protein>
<reference evidence="2 3" key="1">
    <citation type="submission" date="2015-09" db="EMBL/GenBank/DDBJ databases">
        <title>Sorangium comparison.</title>
        <authorList>
            <person name="Zaburannyi N."/>
            <person name="Bunk B."/>
            <person name="Overmann J."/>
            <person name="Mueller R."/>
        </authorList>
    </citation>
    <scope>NUCLEOTIDE SEQUENCE [LARGE SCALE GENOMIC DNA]</scope>
    <source>
        <strain evidence="2 3">So ceGT47</strain>
    </source>
</reference>
<accession>A0A4P2Q3X3</accession>
<proteinExistence type="predicted"/>
<dbReference type="OrthoDB" id="5166867at2"/>